<dbReference type="OrthoDB" id="676979at2759"/>
<gene>
    <name evidence="15" type="ORF">C2845_PM01G17400</name>
</gene>
<evidence type="ECO:0000256" key="3">
    <source>
        <dbReference type="ARBA" id="ARBA00022614"/>
    </source>
</evidence>
<keyword evidence="10" id="KW-0547">Nucleotide-binding</keyword>
<proteinExistence type="predicted"/>
<evidence type="ECO:0000259" key="14">
    <source>
        <dbReference type="PROSITE" id="PS50011"/>
    </source>
</evidence>
<keyword evidence="6" id="KW-0677">Repeat</keyword>
<dbReference type="InterPro" id="IPR046959">
    <property type="entry name" value="PRK1-6/SRF4-like"/>
</dbReference>
<dbReference type="GO" id="GO:0005524">
    <property type="term" value="F:ATP binding"/>
    <property type="evidence" value="ECO:0007669"/>
    <property type="project" value="UniProtKB-UniRule"/>
</dbReference>
<dbReference type="STRING" id="4540.A0A3L6TKS8"/>
<dbReference type="Pfam" id="PF13855">
    <property type="entry name" value="LRR_8"/>
    <property type="match status" value="1"/>
</dbReference>
<evidence type="ECO:0000313" key="15">
    <source>
        <dbReference type="EMBL" id="RLN40121.1"/>
    </source>
</evidence>
<dbReference type="InterPro" id="IPR017441">
    <property type="entry name" value="Protein_kinase_ATP_BS"/>
</dbReference>
<feature type="chain" id="PRO_5018144592" description="Protein kinase domain-containing protein" evidence="13">
    <location>
        <begin position="25"/>
        <end position="722"/>
    </location>
</feature>
<keyword evidence="4 12" id="KW-0812">Transmembrane</keyword>
<dbReference type="Pfam" id="PF00560">
    <property type="entry name" value="LRR_1"/>
    <property type="match status" value="1"/>
</dbReference>
<dbReference type="Proteomes" id="UP000275267">
    <property type="component" value="Unassembled WGS sequence"/>
</dbReference>
<name>A0A3L6TKS8_PANMI</name>
<accession>A0A3L6TKS8</accession>
<evidence type="ECO:0000256" key="12">
    <source>
        <dbReference type="SAM" id="Phobius"/>
    </source>
</evidence>
<keyword evidence="9" id="KW-0675">Receptor</keyword>
<dbReference type="Gene3D" id="3.30.200.20">
    <property type="entry name" value="Phosphorylase Kinase, domain 1"/>
    <property type="match status" value="1"/>
</dbReference>
<evidence type="ECO:0000256" key="13">
    <source>
        <dbReference type="SAM" id="SignalP"/>
    </source>
</evidence>
<keyword evidence="3" id="KW-0433">Leucine-rich repeat</keyword>
<dbReference type="Pfam" id="PF07714">
    <property type="entry name" value="PK_Tyr_Ser-Thr"/>
    <property type="match status" value="1"/>
</dbReference>
<dbReference type="Gene3D" id="3.80.10.10">
    <property type="entry name" value="Ribonuclease Inhibitor"/>
    <property type="match status" value="1"/>
</dbReference>
<dbReference type="EMBL" id="PQIB02000001">
    <property type="protein sequence ID" value="RLN40121.1"/>
    <property type="molecule type" value="Genomic_DNA"/>
</dbReference>
<evidence type="ECO:0000256" key="6">
    <source>
        <dbReference type="ARBA" id="ARBA00022737"/>
    </source>
</evidence>
<dbReference type="AlphaFoldDB" id="A0A3L6TKS8"/>
<keyword evidence="5 13" id="KW-0732">Signal</keyword>
<sequence length="722" mass="78205">MALGAAGVAALLLATVFKFTGVTGDTNPDDVTALNTFYTTLNSPSQLTNWVPQNGDPCGQSWLGVTCSGSRVKTIKVPDMGLNGTLGYNMNLLTELSELDVSNNNLGGSDIPYNLPPNLERLNLNKNKFIGTLPYSISQMSTLQYLNLGHNQLSDINVVFDQLTNITILDFSYNSFSGTLPESFSNMTSLSTLYLQNNQFTGTIDVLTDLPLTDLNVANNQFSGSIPDKLKSINNLQTSGNSFSNSPAPAAMEPPSDTPPSQPSPSGTPSRSKNNSSPSQGSGTDNGGSDGKNSKVGGAAVAGIVISLVVVGALVAFFLIKRKAMRRQQGGDLEKNMHLSPLASGKIKQLRPIRSISLSPTGKELKNNVSMNLKPPSKIELHESFDENDPTNKPATKKVNLSSIRATAYTVADLQEATESFSADNLVGEGSFGRVYRAKLSDQKVLAVKKINFSAIPDHPSDFFIKLVANVANLNHPNLSELDGYCSEHGQCLLAYEFYKNGCLHDLLHLSDGNSRSLSWNNRVKIALGSARALEYLHETCSPPIIHKNFKSANILLDDELNPHISDCGFADLIPNQELQESDDNSGYKAPEATMSGQYSQKSDVYSFGVVMLELLTGRKAFDSSQPRSQQSLVRWASPQLHDIDSLDQMVDPALEGLYPAKSLSRFADAIALCVQPEPEFRPPMSEVVQSLVRLVQRSSMGAGLSSERNSCRFDESCDHTF</sequence>
<feature type="compositionally biased region" description="Polar residues" evidence="11">
    <location>
        <begin position="236"/>
        <end position="247"/>
    </location>
</feature>
<dbReference type="GO" id="GO:0005886">
    <property type="term" value="C:plasma membrane"/>
    <property type="evidence" value="ECO:0007669"/>
    <property type="project" value="UniProtKB-SubCell"/>
</dbReference>
<evidence type="ECO:0000256" key="10">
    <source>
        <dbReference type="PROSITE-ProRule" id="PRU10141"/>
    </source>
</evidence>
<evidence type="ECO:0000256" key="7">
    <source>
        <dbReference type="ARBA" id="ARBA00022989"/>
    </source>
</evidence>
<comment type="subcellular location">
    <subcellularLocation>
        <location evidence="1">Cell membrane</location>
        <topology evidence="1">Single-pass membrane protein</topology>
    </subcellularLocation>
</comment>
<dbReference type="InterPro" id="IPR000719">
    <property type="entry name" value="Prot_kinase_dom"/>
</dbReference>
<dbReference type="PROSITE" id="PS50011">
    <property type="entry name" value="PROTEIN_KINASE_DOM"/>
    <property type="match status" value="1"/>
</dbReference>
<dbReference type="PANTHER" id="PTHR48007:SF78">
    <property type="entry name" value="OS03G0397700 PROTEIN"/>
    <property type="match status" value="1"/>
</dbReference>
<dbReference type="SUPFAM" id="SSF56112">
    <property type="entry name" value="Protein kinase-like (PK-like)"/>
    <property type="match status" value="1"/>
</dbReference>
<feature type="signal peptide" evidence="13">
    <location>
        <begin position="1"/>
        <end position="24"/>
    </location>
</feature>
<dbReference type="GO" id="GO:0004672">
    <property type="term" value="F:protein kinase activity"/>
    <property type="evidence" value="ECO:0007669"/>
    <property type="project" value="InterPro"/>
</dbReference>
<dbReference type="Pfam" id="PF08263">
    <property type="entry name" value="LRRNT_2"/>
    <property type="match status" value="1"/>
</dbReference>
<dbReference type="FunFam" id="3.80.10.10:FF:000062">
    <property type="entry name" value="protein STRUBBELIG-RECEPTOR FAMILY 3"/>
    <property type="match status" value="1"/>
</dbReference>
<feature type="compositionally biased region" description="Polar residues" evidence="11">
    <location>
        <begin position="273"/>
        <end position="283"/>
    </location>
</feature>
<dbReference type="InterPro" id="IPR001245">
    <property type="entry name" value="Ser-Thr/Tyr_kinase_cat_dom"/>
</dbReference>
<evidence type="ECO:0000256" key="5">
    <source>
        <dbReference type="ARBA" id="ARBA00022729"/>
    </source>
</evidence>
<protein>
    <recommendedName>
        <fullName evidence="14">Protein kinase domain-containing protein</fullName>
    </recommendedName>
</protein>
<dbReference type="PANTHER" id="PTHR48007">
    <property type="entry name" value="LEUCINE-RICH REPEAT RECEPTOR-LIKE PROTEIN KINASE PXC1"/>
    <property type="match status" value="1"/>
</dbReference>
<comment type="caution">
    <text evidence="15">The sequence shown here is derived from an EMBL/GenBank/DDBJ whole genome shotgun (WGS) entry which is preliminary data.</text>
</comment>
<dbReference type="FunFam" id="3.30.200.20:FF:000125">
    <property type="entry name" value="Protein STRUBBELIG-RECEPTOR FAMILY 8"/>
    <property type="match status" value="1"/>
</dbReference>
<keyword evidence="16" id="KW-1185">Reference proteome</keyword>
<evidence type="ECO:0000256" key="2">
    <source>
        <dbReference type="ARBA" id="ARBA00022475"/>
    </source>
</evidence>
<dbReference type="PROSITE" id="PS51450">
    <property type="entry name" value="LRR"/>
    <property type="match status" value="1"/>
</dbReference>
<dbReference type="SUPFAM" id="SSF52058">
    <property type="entry name" value="L domain-like"/>
    <property type="match status" value="1"/>
</dbReference>
<feature type="transmembrane region" description="Helical" evidence="12">
    <location>
        <begin position="299"/>
        <end position="320"/>
    </location>
</feature>
<feature type="binding site" evidence="10">
    <location>
        <position position="450"/>
    </location>
    <ligand>
        <name>ATP</name>
        <dbReference type="ChEBI" id="CHEBI:30616"/>
    </ligand>
</feature>
<dbReference type="InterPro" id="IPR013210">
    <property type="entry name" value="LRR_N_plant-typ"/>
</dbReference>
<feature type="domain" description="Protein kinase" evidence="14">
    <location>
        <begin position="421"/>
        <end position="695"/>
    </location>
</feature>
<organism evidence="15 16">
    <name type="scientific">Panicum miliaceum</name>
    <name type="common">Proso millet</name>
    <name type="synonym">Broomcorn millet</name>
    <dbReference type="NCBI Taxonomy" id="4540"/>
    <lineage>
        <taxon>Eukaryota</taxon>
        <taxon>Viridiplantae</taxon>
        <taxon>Streptophyta</taxon>
        <taxon>Embryophyta</taxon>
        <taxon>Tracheophyta</taxon>
        <taxon>Spermatophyta</taxon>
        <taxon>Magnoliopsida</taxon>
        <taxon>Liliopsida</taxon>
        <taxon>Poales</taxon>
        <taxon>Poaceae</taxon>
        <taxon>PACMAD clade</taxon>
        <taxon>Panicoideae</taxon>
        <taxon>Panicodae</taxon>
        <taxon>Paniceae</taxon>
        <taxon>Panicinae</taxon>
        <taxon>Panicum</taxon>
        <taxon>Panicum sect. Panicum</taxon>
    </lineage>
</organism>
<evidence type="ECO:0000256" key="9">
    <source>
        <dbReference type="ARBA" id="ARBA00023170"/>
    </source>
</evidence>
<dbReference type="SMART" id="SM00369">
    <property type="entry name" value="LRR_TYP"/>
    <property type="match status" value="4"/>
</dbReference>
<evidence type="ECO:0000313" key="16">
    <source>
        <dbReference type="Proteomes" id="UP000275267"/>
    </source>
</evidence>
<dbReference type="InterPro" id="IPR003591">
    <property type="entry name" value="Leu-rich_rpt_typical-subtyp"/>
</dbReference>
<feature type="region of interest" description="Disordered" evidence="11">
    <location>
        <begin position="236"/>
        <end position="292"/>
    </location>
</feature>
<keyword evidence="2" id="KW-1003">Cell membrane</keyword>
<keyword evidence="7 12" id="KW-1133">Transmembrane helix</keyword>
<evidence type="ECO:0000256" key="4">
    <source>
        <dbReference type="ARBA" id="ARBA00022692"/>
    </source>
</evidence>
<dbReference type="Gene3D" id="1.10.510.10">
    <property type="entry name" value="Transferase(Phosphotransferase) domain 1"/>
    <property type="match status" value="1"/>
</dbReference>
<evidence type="ECO:0000256" key="11">
    <source>
        <dbReference type="SAM" id="MobiDB-lite"/>
    </source>
</evidence>
<dbReference type="PROSITE" id="PS00107">
    <property type="entry name" value="PROTEIN_KINASE_ATP"/>
    <property type="match status" value="1"/>
</dbReference>
<evidence type="ECO:0000256" key="8">
    <source>
        <dbReference type="ARBA" id="ARBA00023136"/>
    </source>
</evidence>
<dbReference type="InterPro" id="IPR011009">
    <property type="entry name" value="Kinase-like_dom_sf"/>
</dbReference>
<dbReference type="InterPro" id="IPR032675">
    <property type="entry name" value="LRR_dom_sf"/>
</dbReference>
<keyword evidence="10" id="KW-0067">ATP-binding</keyword>
<evidence type="ECO:0000256" key="1">
    <source>
        <dbReference type="ARBA" id="ARBA00004162"/>
    </source>
</evidence>
<dbReference type="InterPro" id="IPR001611">
    <property type="entry name" value="Leu-rich_rpt"/>
</dbReference>
<reference evidence="16" key="1">
    <citation type="journal article" date="2019" name="Nat. Commun.">
        <title>The genome of broomcorn millet.</title>
        <authorList>
            <person name="Zou C."/>
            <person name="Miki D."/>
            <person name="Li D."/>
            <person name="Tang Q."/>
            <person name="Xiao L."/>
            <person name="Rajput S."/>
            <person name="Deng P."/>
            <person name="Jia W."/>
            <person name="Huang R."/>
            <person name="Zhang M."/>
            <person name="Sun Y."/>
            <person name="Hu J."/>
            <person name="Fu X."/>
            <person name="Schnable P.S."/>
            <person name="Li F."/>
            <person name="Zhang H."/>
            <person name="Feng B."/>
            <person name="Zhu X."/>
            <person name="Liu R."/>
            <person name="Schnable J.C."/>
            <person name="Zhu J.-K."/>
            <person name="Zhang H."/>
        </authorList>
    </citation>
    <scope>NUCLEOTIDE SEQUENCE [LARGE SCALE GENOMIC DNA]</scope>
</reference>
<keyword evidence="8 12" id="KW-0472">Membrane</keyword>
<dbReference type="FunFam" id="1.10.510.10:FF:000095">
    <property type="entry name" value="protein STRUBBELIG-RECEPTOR FAMILY 8"/>
    <property type="match status" value="1"/>
</dbReference>